<dbReference type="GO" id="GO:0003887">
    <property type="term" value="F:DNA-directed DNA polymerase activity"/>
    <property type="evidence" value="ECO:0007669"/>
    <property type="project" value="TreeGrafter"/>
</dbReference>
<name>A0A8S2HZX3_9BILA</name>
<comment type="caution">
    <text evidence="3">The sequence shown here is derived from an EMBL/GenBank/DDBJ whole genome shotgun (WGS) entry which is preliminary data.</text>
</comment>
<dbReference type="PANTHER" id="PTHR14303:SF0">
    <property type="entry name" value="DNA POLYMERASE DELTA SUBUNIT 4"/>
    <property type="match status" value="1"/>
</dbReference>
<evidence type="ECO:0000313" key="4">
    <source>
        <dbReference type="Proteomes" id="UP000682733"/>
    </source>
</evidence>
<evidence type="ECO:0000313" key="3">
    <source>
        <dbReference type="EMBL" id="CAF3694901.1"/>
    </source>
</evidence>
<dbReference type="EMBL" id="CAJNOK010003849">
    <property type="protein sequence ID" value="CAF0916847.1"/>
    <property type="molecule type" value="Genomic_DNA"/>
</dbReference>
<proteinExistence type="predicted"/>
<dbReference type="GO" id="GO:0000731">
    <property type="term" value="P:DNA synthesis involved in DNA repair"/>
    <property type="evidence" value="ECO:0007669"/>
    <property type="project" value="InterPro"/>
</dbReference>
<dbReference type="AlphaFoldDB" id="A0A8S2HZX3"/>
<evidence type="ECO:0000256" key="1">
    <source>
        <dbReference type="SAM" id="MobiDB-lite"/>
    </source>
</evidence>
<gene>
    <name evidence="2" type="ORF">OVA965_LOCUS10412</name>
    <name evidence="3" type="ORF">TMI583_LOCUS10408</name>
</gene>
<evidence type="ECO:0000313" key="2">
    <source>
        <dbReference type="EMBL" id="CAF0916847.1"/>
    </source>
</evidence>
<dbReference type="PANTHER" id="PTHR14303">
    <property type="entry name" value="DNA POLYMERASE DELTA SUBUNIT 4"/>
    <property type="match status" value="1"/>
</dbReference>
<dbReference type="Pfam" id="PF04081">
    <property type="entry name" value="DNA_pol_delta_4"/>
    <property type="match status" value="1"/>
</dbReference>
<dbReference type="EMBL" id="CAJOBA010003850">
    <property type="protein sequence ID" value="CAF3694901.1"/>
    <property type="molecule type" value="Genomic_DNA"/>
</dbReference>
<sequence length="141" mass="16212">MSNNKRKNLFEAKNSANKKTKNTNMAKQSDDKVNTNTILDKLQAKECRTKNSNSDVLPVSKPTDKAKTPVIEKKDLELLKKFDLNMDFGPCTGITRLERFNRAMKHSLDPPSRVQELIDMYPNSKEVTHWNYNGGFFVDLF</sequence>
<dbReference type="Proteomes" id="UP000677228">
    <property type="component" value="Unassembled WGS sequence"/>
</dbReference>
<accession>A0A8S2HZX3</accession>
<dbReference type="Proteomes" id="UP000682733">
    <property type="component" value="Unassembled WGS sequence"/>
</dbReference>
<feature type="region of interest" description="Disordered" evidence="1">
    <location>
        <begin position="1"/>
        <end position="35"/>
    </location>
</feature>
<evidence type="ECO:0008006" key="5">
    <source>
        <dbReference type="Google" id="ProtNLM"/>
    </source>
</evidence>
<dbReference type="GO" id="GO:0006261">
    <property type="term" value="P:DNA-templated DNA replication"/>
    <property type="evidence" value="ECO:0007669"/>
    <property type="project" value="TreeGrafter"/>
</dbReference>
<organism evidence="3 4">
    <name type="scientific">Didymodactylos carnosus</name>
    <dbReference type="NCBI Taxonomy" id="1234261"/>
    <lineage>
        <taxon>Eukaryota</taxon>
        <taxon>Metazoa</taxon>
        <taxon>Spiralia</taxon>
        <taxon>Gnathifera</taxon>
        <taxon>Rotifera</taxon>
        <taxon>Eurotatoria</taxon>
        <taxon>Bdelloidea</taxon>
        <taxon>Philodinida</taxon>
        <taxon>Philodinidae</taxon>
        <taxon>Didymodactylos</taxon>
    </lineage>
</organism>
<dbReference type="InterPro" id="IPR007218">
    <property type="entry name" value="DNA_pol_delta_4"/>
</dbReference>
<protein>
    <recommendedName>
        <fullName evidence="5">DNA polymerase delta subunit 4</fullName>
    </recommendedName>
</protein>
<dbReference type="GO" id="GO:0043625">
    <property type="term" value="C:delta DNA polymerase complex"/>
    <property type="evidence" value="ECO:0007669"/>
    <property type="project" value="TreeGrafter"/>
</dbReference>
<reference evidence="3" key="1">
    <citation type="submission" date="2021-02" db="EMBL/GenBank/DDBJ databases">
        <authorList>
            <person name="Nowell W R."/>
        </authorList>
    </citation>
    <scope>NUCLEOTIDE SEQUENCE</scope>
</reference>